<dbReference type="OrthoDB" id="5915870at2759"/>
<comment type="caution">
    <text evidence="2">The sequence shown here is derived from an EMBL/GenBank/DDBJ whole genome shotgun (WGS) entry which is preliminary data.</text>
</comment>
<dbReference type="AlphaFoldDB" id="A0A0V0ZG12"/>
<sequence length="104" mass="11445">MERRKRAPDSGLPLRCGCAQSVVFAVQQLVNVLSKHGVLCLPALKKTTRTSGARHGSVSVCATAKPRPAIRFTVSHELLTLDMARKGKNKRLEKRRKKPSSVRA</sequence>
<evidence type="ECO:0000256" key="1">
    <source>
        <dbReference type="SAM" id="MobiDB-lite"/>
    </source>
</evidence>
<feature type="region of interest" description="Disordered" evidence="1">
    <location>
        <begin position="85"/>
        <end position="104"/>
    </location>
</feature>
<gene>
    <name evidence="2" type="ORF">T12_10927</name>
</gene>
<evidence type="ECO:0000313" key="3">
    <source>
        <dbReference type="Proteomes" id="UP000054783"/>
    </source>
</evidence>
<keyword evidence="3" id="KW-1185">Reference proteome</keyword>
<evidence type="ECO:0000313" key="2">
    <source>
        <dbReference type="EMBL" id="KRY11456.1"/>
    </source>
</evidence>
<proteinExistence type="predicted"/>
<protein>
    <submittedName>
        <fullName evidence="2">Uncharacterized protein</fullName>
    </submittedName>
</protein>
<feature type="compositionally biased region" description="Basic residues" evidence="1">
    <location>
        <begin position="86"/>
        <end position="104"/>
    </location>
</feature>
<organism evidence="2 3">
    <name type="scientific">Trichinella patagoniensis</name>
    <dbReference type="NCBI Taxonomy" id="990121"/>
    <lineage>
        <taxon>Eukaryota</taxon>
        <taxon>Metazoa</taxon>
        <taxon>Ecdysozoa</taxon>
        <taxon>Nematoda</taxon>
        <taxon>Enoplea</taxon>
        <taxon>Dorylaimia</taxon>
        <taxon>Trichinellida</taxon>
        <taxon>Trichinellidae</taxon>
        <taxon>Trichinella</taxon>
    </lineage>
</organism>
<name>A0A0V0ZG12_9BILA</name>
<reference evidence="2 3" key="1">
    <citation type="submission" date="2015-01" db="EMBL/GenBank/DDBJ databases">
        <title>Evolution of Trichinella species and genotypes.</title>
        <authorList>
            <person name="Korhonen P.K."/>
            <person name="Edoardo P."/>
            <person name="Giuseppe L.R."/>
            <person name="Gasser R.B."/>
        </authorList>
    </citation>
    <scope>NUCLEOTIDE SEQUENCE [LARGE SCALE GENOMIC DNA]</scope>
    <source>
        <strain evidence="2">ISS2496</strain>
    </source>
</reference>
<accession>A0A0V0ZG12</accession>
<dbReference type="Proteomes" id="UP000054783">
    <property type="component" value="Unassembled WGS sequence"/>
</dbReference>
<dbReference type="EMBL" id="JYDQ01000193">
    <property type="protein sequence ID" value="KRY11456.1"/>
    <property type="molecule type" value="Genomic_DNA"/>
</dbReference>